<dbReference type="ExpressionAtlas" id="A0A5S9WPL7">
    <property type="expression patterns" value="baseline and differential"/>
</dbReference>
<feature type="compositionally biased region" description="Low complexity" evidence="1">
    <location>
        <begin position="78"/>
        <end position="88"/>
    </location>
</feature>
<evidence type="ECO:0000313" key="6">
    <source>
        <dbReference type="Proteomes" id="UP000516314"/>
    </source>
</evidence>
<feature type="signal peptide" evidence="2">
    <location>
        <begin position="1"/>
        <end position="27"/>
    </location>
</feature>
<evidence type="ECO:0000313" key="3">
    <source>
        <dbReference type="EMBL" id="CAA0317096.1"/>
    </source>
</evidence>
<evidence type="ECO:0000313" key="4">
    <source>
        <dbReference type="EMBL" id="CAD5316362.1"/>
    </source>
</evidence>
<dbReference type="EMBL" id="LR881466">
    <property type="protein sequence ID" value="CAD5316362.1"/>
    <property type="molecule type" value="Genomic_DNA"/>
</dbReference>
<evidence type="ECO:0000256" key="2">
    <source>
        <dbReference type="SAM" id="SignalP"/>
    </source>
</evidence>
<dbReference type="EMBL" id="CACSHJ010000087">
    <property type="protein sequence ID" value="CAA0317096.1"/>
    <property type="molecule type" value="Genomic_DNA"/>
</dbReference>
<reference evidence="3 5" key="1">
    <citation type="submission" date="2019-12" db="EMBL/GenBank/DDBJ databases">
        <authorList>
            <person name="Jiao W.-B."/>
            <person name="Schneeberger K."/>
        </authorList>
    </citation>
    <scope>NUCLEOTIDE SEQUENCE [LARGE SCALE GENOMIC DNA]</scope>
    <source>
        <strain evidence="5">cv. C24</strain>
    </source>
</reference>
<name>A0A5S9WPL7_ARATH</name>
<evidence type="ECO:0000256" key="1">
    <source>
        <dbReference type="SAM" id="MobiDB-lite"/>
    </source>
</evidence>
<feature type="region of interest" description="Disordered" evidence="1">
    <location>
        <begin position="39"/>
        <end position="88"/>
    </location>
</feature>
<accession>A0A5S9WPL7</accession>
<dbReference type="Proteomes" id="UP000516314">
    <property type="component" value="Chromosome 1"/>
</dbReference>
<sequence length="88" mass="9546">MGLKMSSNALLLSLFLLLLCLFSEIGGSETTHRKIVEEPVRGQIATPPSLTCGGQRLGGPQPRLSPCLRPRPRPRPRPGSSRRSTTDP</sequence>
<dbReference type="Proteomes" id="UP000434276">
    <property type="component" value="Unassembled WGS sequence"/>
</dbReference>
<gene>
    <name evidence="4" type="ORF">AT9943_LOCUS4687</name>
    <name evidence="3" type="ORF">C24_LOCUS5445</name>
</gene>
<evidence type="ECO:0000313" key="5">
    <source>
        <dbReference type="Proteomes" id="UP000434276"/>
    </source>
</evidence>
<keyword evidence="2" id="KW-0732">Signal</keyword>
<proteinExistence type="predicted"/>
<reference evidence="4 6" key="2">
    <citation type="submission" date="2020-09" db="EMBL/GenBank/DDBJ databases">
        <authorList>
            <person name="Ashkenazy H."/>
        </authorList>
    </citation>
    <scope>NUCLEOTIDE SEQUENCE [LARGE SCALE GENOMIC DNA]</scope>
    <source>
        <strain evidence="6">cv. Cdm-0</strain>
    </source>
</reference>
<dbReference type="OrthoDB" id="1112929at2759"/>
<protein>
    <submittedName>
        <fullName evidence="4">(thale cress) hypothetical protein</fullName>
    </submittedName>
</protein>
<feature type="chain" id="PRO_5033499217" evidence="2">
    <location>
        <begin position="28"/>
        <end position="88"/>
    </location>
</feature>
<dbReference type="AlphaFoldDB" id="A0A5S9WPL7"/>
<organism evidence="3 5">
    <name type="scientific">Arabidopsis thaliana</name>
    <name type="common">Mouse-ear cress</name>
    <dbReference type="NCBI Taxonomy" id="3702"/>
    <lineage>
        <taxon>Eukaryota</taxon>
        <taxon>Viridiplantae</taxon>
        <taxon>Streptophyta</taxon>
        <taxon>Embryophyta</taxon>
        <taxon>Tracheophyta</taxon>
        <taxon>Spermatophyta</taxon>
        <taxon>Magnoliopsida</taxon>
        <taxon>eudicotyledons</taxon>
        <taxon>Gunneridae</taxon>
        <taxon>Pentapetalae</taxon>
        <taxon>rosids</taxon>
        <taxon>malvids</taxon>
        <taxon>Brassicales</taxon>
        <taxon>Brassicaceae</taxon>
        <taxon>Camelineae</taxon>
        <taxon>Arabidopsis</taxon>
    </lineage>
</organism>